<dbReference type="Pfam" id="PF08240">
    <property type="entry name" value="ADH_N"/>
    <property type="match status" value="1"/>
</dbReference>
<reference evidence="2 3" key="1">
    <citation type="submission" date="2018-07" db="EMBL/GenBank/DDBJ databases">
        <authorList>
            <person name="Zhang Y."/>
            <person name="Wang L."/>
            <person name="Ma S."/>
        </authorList>
    </citation>
    <scope>NUCLEOTIDE SEQUENCE [LARGE SCALE GENOMIC DNA]</scope>
    <source>
        <strain evidence="2 3">4-2</strain>
    </source>
</reference>
<dbReference type="AlphaFoldDB" id="A0A3M0MNT4"/>
<dbReference type="Gene3D" id="3.40.50.720">
    <property type="entry name" value="NAD(P)-binding Rossmann-like Domain"/>
    <property type="match status" value="1"/>
</dbReference>
<keyword evidence="3" id="KW-1185">Reference proteome</keyword>
<dbReference type="InterPro" id="IPR013154">
    <property type="entry name" value="ADH-like_N"/>
</dbReference>
<gene>
    <name evidence="2" type="ORF">C9E81_04525</name>
</gene>
<dbReference type="InterPro" id="IPR013149">
    <property type="entry name" value="ADH-like_C"/>
</dbReference>
<dbReference type="RefSeq" id="WP_122111067.1">
    <property type="nucleotide sequence ID" value="NZ_QOKZ01000001.1"/>
</dbReference>
<dbReference type="SUPFAM" id="SSF50129">
    <property type="entry name" value="GroES-like"/>
    <property type="match status" value="1"/>
</dbReference>
<dbReference type="OrthoDB" id="9805883at2"/>
<feature type="domain" description="Enoyl reductase (ER)" evidence="1">
    <location>
        <begin position="10"/>
        <end position="332"/>
    </location>
</feature>
<evidence type="ECO:0000259" key="1">
    <source>
        <dbReference type="SMART" id="SM00829"/>
    </source>
</evidence>
<dbReference type="InterPro" id="IPR020843">
    <property type="entry name" value="ER"/>
</dbReference>
<dbReference type="Pfam" id="PF00107">
    <property type="entry name" value="ADH_zinc_N"/>
    <property type="match status" value="1"/>
</dbReference>
<dbReference type="Proteomes" id="UP000273516">
    <property type="component" value="Unassembled WGS sequence"/>
</dbReference>
<evidence type="ECO:0000313" key="3">
    <source>
        <dbReference type="Proteomes" id="UP000273516"/>
    </source>
</evidence>
<organism evidence="2 3">
    <name type="scientific">Paracoccus alkanivorans</name>
    <dbReference type="NCBI Taxonomy" id="2116655"/>
    <lineage>
        <taxon>Bacteria</taxon>
        <taxon>Pseudomonadati</taxon>
        <taxon>Pseudomonadota</taxon>
        <taxon>Alphaproteobacteria</taxon>
        <taxon>Rhodobacterales</taxon>
        <taxon>Paracoccaceae</taxon>
        <taxon>Paracoccus</taxon>
    </lineage>
</organism>
<name>A0A3M0MNT4_9RHOB</name>
<dbReference type="SUPFAM" id="SSF51735">
    <property type="entry name" value="NAD(P)-binding Rossmann-fold domains"/>
    <property type="match status" value="1"/>
</dbReference>
<dbReference type="PANTHER" id="PTHR45033">
    <property type="match status" value="1"/>
</dbReference>
<dbReference type="InterPro" id="IPR036291">
    <property type="entry name" value="NAD(P)-bd_dom_sf"/>
</dbReference>
<dbReference type="InterPro" id="IPR052711">
    <property type="entry name" value="Zinc_ADH-like"/>
</dbReference>
<dbReference type="PANTHER" id="PTHR45033:SF2">
    <property type="entry name" value="ZINC-TYPE ALCOHOL DEHYDROGENASE-LIKE PROTEIN C1773.06C"/>
    <property type="match status" value="1"/>
</dbReference>
<sequence length="334" mass="35084">MRLVRLKAQAASGNLKLVEAEPRSPGPGEVLVRIRACSLNAHDSMVIGGLIPTADGRIPLSDGAGEVMAIGESVDAFKIGDAVVSTFFPAWFAGNPTKAVKRDIPGETIDGYASEFACRPAHHFTKAPAHSSYLESATLPCAGVTAWSGLMTHGQVKPGETVLVLGSGGVSLFALQFAKMVGARLIATSSSEDKLAQLQRLGADEVINYKECPAWGRKAKELTDGRGVDHVVEVGGPGTIMQSIEACRMGGHIAVIGVLTGFSGDISIPAIFSNQIRITGIQVGSRAEQASMIRAINANALKPVIGQVYPFEEINDAFADFDAGKSFGKACMEF</sequence>
<dbReference type="CDD" id="cd08276">
    <property type="entry name" value="MDR7"/>
    <property type="match status" value="1"/>
</dbReference>
<dbReference type="InterPro" id="IPR011032">
    <property type="entry name" value="GroES-like_sf"/>
</dbReference>
<accession>A0A3M0MNT4</accession>
<protein>
    <submittedName>
        <fullName evidence="2">NAD(P)-dependent alcohol dehydrogenase</fullName>
    </submittedName>
</protein>
<proteinExistence type="predicted"/>
<comment type="caution">
    <text evidence="2">The sequence shown here is derived from an EMBL/GenBank/DDBJ whole genome shotgun (WGS) entry which is preliminary data.</text>
</comment>
<dbReference type="Gene3D" id="3.90.180.10">
    <property type="entry name" value="Medium-chain alcohol dehydrogenases, catalytic domain"/>
    <property type="match status" value="1"/>
</dbReference>
<dbReference type="SMART" id="SM00829">
    <property type="entry name" value="PKS_ER"/>
    <property type="match status" value="1"/>
</dbReference>
<dbReference type="GO" id="GO:0016491">
    <property type="term" value="F:oxidoreductase activity"/>
    <property type="evidence" value="ECO:0007669"/>
    <property type="project" value="InterPro"/>
</dbReference>
<dbReference type="EMBL" id="QOKZ01000001">
    <property type="protein sequence ID" value="RMC37984.1"/>
    <property type="molecule type" value="Genomic_DNA"/>
</dbReference>
<evidence type="ECO:0000313" key="2">
    <source>
        <dbReference type="EMBL" id="RMC37984.1"/>
    </source>
</evidence>